<dbReference type="SMART" id="SM00028">
    <property type="entry name" value="TPR"/>
    <property type="match status" value="4"/>
</dbReference>
<sequence length="230" mass="25734">MNFERLKLFRCLPLLCTACYSSAKEVSLNPEAAYQAIRTKQFQAAIGKLDTLVAAAPDSARYLLLRGYAKDELAQYDAGIADFTAALYLNPTYVNALNNRGHAYYLTSDFKKANQDYSMALRLDDSYALAYGNRALLRVAEGEYRLALSDISHGLSLGDSLNASYYNLRGYCELQLGNPRRAVAALNKAIQMEPLYLDALDNREEAYRLLGEQTFCRHDSLLVAQLRGNK</sequence>
<dbReference type="Proteomes" id="UP000245999">
    <property type="component" value="Chromosome"/>
</dbReference>
<name>A0A2Z3GGT1_9BACT</name>
<dbReference type="AlphaFoldDB" id="A0A2Z3GGT1"/>
<gene>
    <name evidence="5" type="ORF">DDQ68_04605</name>
</gene>
<evidence type="ECO:0000256" key="2">
    <source>
        <dbReference type="ARBA" id="ARBA00022803"/>
    </source>
</evidence>
<dbReference type="Pfam" id="PF13432">
    <property type="entry name" value="TPR_16"/>
    <property type="match status" value="1"/>
</dbReference>
<dbReference type="Pfam" id="PF13181">
    <property type="entry name" value="TPR_8"/>
    <property type="match status" value="1"/>
</dbReference>
<dbReference type="GO" id="GO:0046813">
    <property type="term" value="P:receptor-mediated virion attachment to host cell"/>
    <property type="evidence" value="ECO:0007669"/>
    <property type="project" value="TreeGrafter"/>
</dbReference>
<feature type="chain" id="PRO_5016450857" evidence="4">
    <location>
        <begin position="24"/>
        <end position="230"/>
    </location>
</feature>
<evidence type="ECO:0000313" key="6">
    <source>
        <dbReference type="Proteomes" id="UP000245999"/>
    </source>
</evidence>
<evidence type="ECO:0000313" key="5">
    <source>
        <dbReference type="EMBL" id="AWM32138.1"/>
    </source>
</evidence>
<feature type="repeat" description="TPR" evidence="3">
    <location>
        <begin position="163"/>
        <end position="196"/>
    </location>
</feature>
<feature type="signal peptide" evidence="4">
    <location>
        <begin position="1"/>
        <end position="23"/>
    </location>
</feature>
<dbReference type="OrthoDB" id="9814069at2"/>
<feature type="repeat" description="TPR" evidence="3">
    <location>
        <begin position="94"/>
        <end position="127"/>
    </location>
</feature>
<accession>A0A2Z3GGT1</accession>
<organism evidence="5 6">
    <name type="scientific">Hymenobacter nivis</name>
    <dbReference type="NCBI Taxonomy" id="1850093"/>
    <lineage>
        <taxon>Bacteria</taxon>
        <taxon>Pseudomonadati</taxon>
        <taxon>Bacteroidota</taxon>
        <taxon>Cytophagia</taxon>
        <taxon>Cytophagales</taxon>
        <taxon>Hymenobacteraceae</taxon>
        <taxon>Hymenobacter</taxon>
    </lineage>
</organism>
<dbReference type="PROSITE" id="PS50005">
    <property type="entry name" value="TPR"/>
    <property type="match status" value="2"/>
</dbReference>
<dbReference type="PANTHER" id="PTHR44858:SF1">
    <property type="entry name" value="UDP-N-ACETYLGLUCOSAMINE--PEPTIDE N-ACETYLGLUCOSAMINYLTRANSFERASE SPINDLY-RELATED"/>
    <property type="match status" value="1"/>
</dbReference>
<dbReference type="InterPro" id="IPR019734">
    <property type="entry name" value="TPR_rpt"/>
</dbReference>
<dbReference type="EMBL" id="CP029145">
    <property type="protein sequence ID" value="AWM32138.1"/>
    <property type="molecule type" value="Genomic_DNA"/>
</dbReference>
<keyword evidence="1" id="KW-0677">Repeat</keyword>
<keyword evidence="6" id="KW-1185">Reference proteome</keyword>
<dbReference type="InterPro" id="IPR050498">
    <property type="entry name" value="Ycf3"/>
</dbReference>
<reference evidence="6" key="1">
    <citation type="submission" date="2018-04" db="EMBL/GenBank/DDBJ databases">
        <title>Complete genome of Antarctic heterotrophic bacterium Hymenobacter nivis.</title>
        <authorList>
            <person name="Terashima M."/>
        </authorList>
    </citation>
    <scope>NUCLEOTIDE SEQUENCE [LARGE SCALE GENOMIC DNA]</scope>
    <source>
        <strain evidence="6">NBRC 111535</strain>
    </source>
</reference>
<evidence type="ECO:0000256" key="3">
    <source>
        <dbReference type="PROSITE-ProRule" id="PRU00339"/>
    </source>
</evidence>
<evidence type="ECO:0000256" key="1">
    <source>
        <dbReference type="ARBA" id="ARBA00022737"/>
    </source>
</evidence>
<dbReference type="PANTHER" id="PTHR44858">
    <property type="entry name" value="TETRATRICOPEPTIDE REPEAT PROTEIN 6"/>
    <property type="match status" value="1"/>
</dbReference>
<dbReference type="RefSeq" id="WP_109655258.1">
    <property type="nucleotide sequence ID" value="NZ_CP029145.1"/>
</dbReference>
<dbReference type="InterPro" id="IPR011990">
    <property type="entry name" value="TPR-like_helical_dom_sf"/>
</dbReference>
<keyword evidence="2 3" id="KW-0802">TPR repeat</keyword>
<dbReference type="SUPFAM" id="SSF48452">
    <property type="entry name" value="TPR-like"/>
    <property type="match status" value="2"/>
</dbReference>
<protein>
    <submittedName>
        <fullName evidence="5">Uncharacterized protein</fullName>
    </submittedName>
</protein>
<proteinExistence type="predicted"/>
<evidence type="ECO:0000256" key="4">
    <source>
        <dbReference type="SAM" id="SignalP"/>
    </source>
</evidence>
<keyword evidence="4" id="KW-0732">Signal</keyword>
<dbReference type="KEGG" id="hnv:DDQ68_04605"/>
<dbReference type="Gene3D" id="1.25.40.10">
    <property type="entry name" value="Tetratricopeptide repeat domain"/>
    <property type="match status" value="2"/>
</dbReference>
<dbReference type="GO" id="GO:0009279">
    <property type="term" value="C:cell outer membrane"/>
    <property type="evidence" value="ECO:0007669"/>
    <property type="project" value="TreeGrafter"/>
</dbReference>